<dbReference type="EMBL" id="MLQR01000049">
    <property type="protein sequence ID" value="OIJ10757.1"/>
    <property type="molecule type" value="Genomic_DNA"/>
</dbReference>
<dbReference type="InterPro" id="IPR015272">
    <property type="entry name" value="MoadD_C"/>
</dbReference>
<dbReference type="AlphaFoldDB" id="A0A1S2LGC6"/>
<sequence length="87" mass="9829">MFEKELQIRGISRSNIINYVLQIGALETSSDSIFKGKCWSCEVSEEGSLYIFQSVIPMVTVTFTSKDNDILDKVIVNFRKKTFRAGG</sequence>
<dbReference type="OrthoDB" id="2468967at2"/>
<feature type="domain" description="Molybdopterin cofactor biosynthesis MoaD-related C-terminal" evidence="1">
    <location>
        <begin position="4"/>
        <end position="87"/>
    </location>
</feature>
<accession>A0A1S2LGC6</accession>
<evidence type="ECO:0000259" key="1">
    <source>
        <dbReference type="Pfam" id="PF09189"/>
    </source>
</evidence>
<protein>
    <recommendedName>
        <fullName evidence="1">Molybdopterin cofactor biosynthesis MoaD-related C-terminal domain-containing protein</fullName>
    </recommendedName>
</protein>
<organism evidence="2 3">
    <name type="scientific">Anaerobacillus alkalilacustris</name>
    <dbReference type="NCBI Taxonomy" id="393763"/>
    <lineage>
        <taxon>Bacteria</taxon>
        <taxon>Bacillati</taxon>
        <taxon>Bacillota</taxon>
        <taxon>Bacilli</taxon>
        <taxon>Bacillales</taxon>
        <taxon>Bacillaceae</taxon>
        <taxon>Anaerobacillus</taxon>
    </lineage>
</organism>
<evidence type="ECO:0000313" key="2">
    <source>
        <dbReference type="EMBL" id="OIJ10757.1"/>
    </source>
</evidence>
<comment type="caution">
    <text evidence="2">The sequence shown here is derived from an EMBL/GenBank/DDBJ whole genome shotgun (WGS) entry which is preliminary data.</text>
</comment>
<proteinExistence type="predicted"/>
<evidence type="ECO:0000313" key="3">
    <source>
        <dbReference type="Proteomes" id="UP000179524"/>
    </source>
</evidence>
<dbReference type="RefSeq" id="WP_071310938.1">
    <property type="nucleotide sequence ID" value="NZ_MLQR01000049.1"/>
</dbReference>
<name>A0A1S2LGC6_9BACI</name>
<keyword evidence="3" id="KW-1185">Reference proteome</keyword>
<dbReference type="InterPro" id="IPR036473">
    <property type="entry name" value="Mopterin_CF_MoaD-rel_C_sf"/>
</dbReference>
<dbReference type="Proteomes" id="UP000179524">
    <property type="component" value="Unassembled WGS sequence"/>
</dbReference>
<gene>
    <name evidence="2" type="ORF">BKP37_17630</name>
</gene>
<dbReference type="Gene3D" id="3.30.1370.80">
    <property type="entry name" value="Molybdopterin cofactor biosynthesis MoaD-related, C-terminal domain"/>
    <property type="match status" value="1"/>
</dbReference>
<reference evidence="2 3" key="1">
    <citation type="submission" date="2016-10" db="EMBL/GenBank/DDBJ databases">
        <title>Draft genome sequences of four alkaliphilic bacteria belonging to the Anaerobacillus genus.</title>
        <authorList>
            <person name="Bassil N.M."/>
            <person name="Lloyd J.R."/>
        </authorList>
    </citation>
    <scope>NUCLEOTIDE SEQUENCE [LARGE SCALE GENOMIC DNA]</scope>
    <source>
        <strain evidence="2 3">DSM 18345</strain>
    </source>
</reference>
<dbReference type="Pfam" id="PF09189">
    <property type="entry name" value="MoaD_arch"/>
    <property type="match status" value="1"/>
</dbReference>